<evidence type="ECO:0000259" key="6">
    <source>
        <dbReference type="PROSITE" id="PS51046"/>
    </source>
</evidence>
<evidence type="ECO:0000256" key="1">
    <source>
        <dbReference type="ARBA" id="ARBA00004613"/>
    </source>
</evidence>
<gene>
    <name evidence="7" type="ORF">BDFB_001492</name>
</gene>
<dbReference type="Proteomes" id="UP000292052">
    <property type="component" value="Unassembled WGS sequence"/>
</dbReference>
<proteinExistence type="predicted"/>
<dbReference type="GO" id="GO:0005576">
    <property type="term" value="C:extracellular region"/>
    <property type="evidence" value="ECO:0007669"/>
    <property type="project" value="UniProtKB-SubCell"/>
</dbReference>
<dbReference type="EMBL" id="QDEB01053334">
    <property type="protein sequence ID" value="RZC37361.1"/>
    <property type="molecule type" value="Genomic_DNA"/>
</dbReference>
<dbReference type="GO" id="GO:0004222">
    <property type="term" value="F:metalloendopeptidase activity"/>
    <property type="evidence" value="ECO:0007669"/>
    <property type="project" value="InterPro"/>
</dbReference>
<accession>A0A482VWN4</accession>
<keyword evidence="4" id="KW-0732">Signal</keyword>
<dbReference type="InterPro" id="IPR012314">
    <property type="entry name" value="Pept_M12B_GON-ADAMTSs"/>
</dbReference>
<dbReference type="PROSITE" id="PS50092">
    <property type="entry name" value="TSP1"/>
    <property type="match status" value="4"/>
</dbReference>
<dbReference type="FunFam" id="2.20.100.10:FF:000005">
    <property type="entry name" value="ADAM metallopeptidase with thrombospondin type 1 motif 9"/>
    <property type="match status" value="2"/>
</dbReference>
<dbReference type="AlphaFoldDB" id="A0A482VWN4"/>
<dbReference type="GO" id="GO:0008270">
    <property type="term" value="F:zinc ion binding"/>
    <property type="evidence" value="ECO:0007669"/>
    <property type="project" value="InterPro"/>
</dbReference>
<sequence>VIQDSFCMGILKPNETKLCKNSDCALTLPYQRPFDYGNDIITNSIISYDRGYRWITGAWSQCSKSCGSGVSSRMVVCRNDFGEENDHFCAHHIVPYHTIECNAHPCPNWEYGGWSDCDSNCEKRRQVTCRNSTGSFVEDSQCDKETKPSVMAKCKQCPRFSGDRFSSRRYRWTVGKWKRCSTTCGEGQKHRQVVCEDVKLKRTLVDQFCDHLPKPKTTSRCEKYGCPYVWIATPWSQCSADCGTGEQYRNVTCHRVYQKGSVDPIPLHFNKLHPNSYCNVYEKSADVAKCGGNHCNEAYVWRTEPWKECSHSCGKKGRRTRQIYCLEAKTGLKVEKRLCPKHSKPKRRVKCNQWRCLYKSCKEIQHHTKSKVNKDYLITIRNRPAWVYCYKMDTSQPEEYITLHADSQNYAENYDKRLRDPNSCPYDGRRFDACDCLEVGPERSGLTKFWKVRLNVTSLRIIGDDFTFSRQSRGMRVPYGTAGDCYSARKGCAQAKFSIDLTGTSFRLSENVRWRSIGKHATARIDASERRVVGQCGGYCGNCVADASVGLQVEIT</sequence>
<keyword evidence="7" id="KW-0401">Integrin</keyword>
<dbReference type="GO" id="GO:0030198">
    <property type="term" value="P:extracellular matrix organization"/>
    <property type="evidence" value="ECO:0007669"/>
    <property type="project" value="TreeGrafter"/>
</dbReference>
<dbReference type="OrthoDB" id="5855429at2759"/>
<name>A0A482VWN4_ASBVE</name>
<comment type="subcellular location">
    <subcellularLocation>
        <location evidence="1">Secreted</location>
    </subcellularLocation>
</comment>
<dbReference type="PANTHER" id="PTHR13723:SF278">
    <property type="entry name" value="ADAM METALLOPEPTIDASE WITH THROMBOSPONDIN TYPE 1 MOTIF A, ISOFORM B"/>
    <property type="match status" value="1"/>
</dbReference>
<keyword evidence="3" id="KW-0479">Metal-binding</keyword>
<organism evidence="7 8">
    <name type="scientific">Asbolus verrucosus</name>
    <name type="common">Desert ironclad beetle</name>
    <dbReference type="NCBI Taxonomy" id="1661398"/>
    <lineage>
        <taxon>Eukaryota</taxon>
        <taxon>Metazoa</taxon>
        <taxon>Ecdysozoa</taxon>
        <taxon>Arthropoda</taxon>
        <taxon>Hexapoda</taxon>
        <taxon>Insecta</taxon>
        <taxon>Pterygota</taxon>
        <taxon>Neoptera</taxon>
        <taxon>Endopterygota</taxon>
        <taxon>Coleoptera</taxon>
        <taxon>Polyphaga</taxon>
        <taxon>Cucujiformia</taxon>
        <taxon>Tenebrionidae</taxon>
        <taxon>Pimeliinae</taxon>
        <taxon>Asbolus</taxon>
    </lineage>
</organism>
<keyword evidence="8" id="KW-1185">Reference proteome</keyword>
<evidence type="ECO:0000256" key="2">
    <source>
        <dbReference type="ARBA" id="ARBA00022525"/>
    </source>
</evidence>
<dbReference type="PANTHER" id="PTHR13723">
    <property type="entry name" value="ADAMTS A DISINTEGRIN AND METALLOPROTEASE WITH THROMBOSPONDIN MOTIFS PROTEASE"/>
    <property type="match status" value="1"/>
</dbReference>
<evidence type="ECO:0000256" key="5">
    <source>
        <dbReference type="ARBA" id="ARBA00022737"/>
    </source>
</evidence>
<keyword evidence="5" id="KW-0677">Repeat</keyword>
<dbReference type="Pfam" id="PF08685">
    <property type="entry name" value="GON"/>
    <property type="match status" value="1"/>
</dbReference>
<protein>
    <submittedName>
        <fullName evidence="7">A disintegrin and metalloproteinase with thrombospondin motifs 9-like</fullName>
    </submittedName>
</protein>
<dbReference type="InterPro" id="IPR036383">
    <property type="entry name" value="TSP1_rpt_sf"/>
</dbReference>
<dbReference type="GO" id="GO:0031012">
    <property type="term" value="C:extracellular matrix"/>
    <property type="evidence" value="ECO:0007669"/>
    <property type="project" value="TreeGrafter"/>
</dbReference>
<comment type="caution">
    <text evidence="7">The sequence shown here is derived from an EMBL/GenBank/DDBJ whole genome shotgun (WGS) entry which is preliminary data.</text>
</comment>
<dbReference type="SMART" id="SM00209">
    <property type="entry name" value="TSP1"/>
    <property type="match status" value="5"/>
</dbReference>
<dbReference type="PROSITE" id="PS51046">
    <property type="entry name" value="GON"/>
    <property type="match status" value="1"/>
</dbReference>
<feature type="non-terminal residue" evidence="7">
    <location>
        <position position="1"/>
    </location>
</feature>
<feature type="domain" description="GON" evidence="6">
    <location>
        <begin position="357"/>
        <end position="556"/>
    </location>
</feature>
<evidence type="ECO:0000313" key="7">
    <source>
        <dbReference type="EMBL" id="RZC37361.1"/>
    </source>
</evidence>
<dbReference type="Gene3D" id="2.20.100.10">
    <property type="entry name" value="Thrombospondin type-1 (TSP1) repeat"/>
    <property type="match status" value="4"/>
</dbReference>
<evidence type="ECO:0000256" key="3">
    <source>
        <dbReference type="ARBA" id="ARBA00022723"/>
    </source>
</evidence>
<dbReference type="GO" id="GO:0006508">
    <property type="term" value="P:proteolysis"/>
    <property type="evidence" value="ECO:0007669"/>
    <property type="project" value="TreeGrafter"/>
</dbReference>
<evidence type="ECO:0000256" key="4">
    <source>
        <dbReference type="ARBA" id="ARBA00022729"/>
    </source>
</evidence>
<dbReference type="InterPro" id="IPR000884">
    <property type="entry name" value="TSP1_rpt"/>
</dbReference>
<keyword evidence="2" id="KW-0964">Secreted</keyword>
<dbReference type="Pfam" id="PF19030">
    <property type="entry name" value="TSP1_ADAMTS"/>
    <property type="match status" value="5"/>
</dbReference>
<dbReference type="SUPFAM" id="SSF82895">
    <property type="entry name" value="TSP-1 type 1 repeat"/>
    <property type="match status" value="4"/>
</dbReference>
<reference evidence="7 8" key="1">
    <citation type="submission" date="2017-03" db="EMBL/GenBank/DDBJ databases">
        <title>Genome of the blue death feigning beetle - Asbolus verrucosus.</title>
        <authorList>
            <person name="Rider S.D."/>
        </authorList>
    </citation>
    <scope>NUCLEOTIDE SEQUENCE [LARGE SCALE GENOMIC DNA]</scope>
    <source>
        <strain evidence="7">Butters</strain>
        <tissue evidence="7">Head and leg muscle</tissue>
    </source>
</reference>
<dbReference type="STRING" id="1661398.A0A482VWN4"/>
<dbReference type="GO" id="GO:0007229">
    <property type="term" value="P:integrin-mediated signaling pathway"/>
    <property type="evidence" value="ECO:0007669"/>
    <property type="project" value="UniProtKB-KW"/>
</dbReference>
<dbReference type="InterPro" id="IPR050439">
    <property type="entry name" value="ADAMTS_ADAMTS-like"/>
</dbReference>
<evidence type="ECO:0000313" key="8">
    <source>
        <dbReference type="Proteomes" id="UP000292052"/>
    </source>
</evidence>